<dbReference type="InterPro" id="IPR011989">
    <property type="entry name" value="ARM-like"/>
</dbReference>
<keyword evidence="6" id="KW-0653">Protein transport</keyword>
<comment type="subcellular location">
    <subcellularLocation>
        <location evidence="2">Cytoplasm</location>
    </subcellularLocation>
    <subcellularLocation>
        <location evidence="1">Nucleus</location>
    </subcellularLocation>
</comment>
<sequence length="1164" mass="129148">MQGFAEGGGATDLAQLQSTMQAIELACSSIQMHINPATSEATILSLGQTPQPYKTCQFILENSRVANARFQAAAAIREAAIREWAFLTVDDKRGLISFCICYFMQHASSPEGYVQAKVSSVAAQLMKRGWLDFTSAEKDTFFYQVNQAIVGIHGVDMQFAGINFLESLVSEFSPSTSSVMGLPREFHEQCRKSLELDYLKTFYCWAQEAASKVTSRIIDSNSAGPEVKVCTASLHLMLQILNWDFCYITGETKISLNVFSAGARQDGDSPRKSECSLVQPGPAWRDVLVLSGHVGWLLSLYAALRQKFSCEGHWPDSPLAVSARKLIVQFCSLTGNVFVSDDGKMHEHHLLQLLSGIIEWVDPPDAVSKAIEDGKSESEMLDGCRALLAIATVTTPYVFNNLLKSMRPFSTITFLSMLMSEVIKILMTNNTEEETWSWEARDILLDTWTALLMPMNAVTGNALLPSEGTTAAAHLFAFIVECELKSASASAFNDEVETDYLQASISAMDERLSSYALIARAAVEVTIPLLMRLFSERVARLNQGRGIIDLTETLEELYSLLLIIGHVIADEGEGEMPLVPNAIQTQFADAVEADKHPVVLLSSSIIRFADQCFNPEMRASVFSPRLMESIVWFLARWSRTYLMSSDEVGDNILNSGHGHQHSSKKALLSFFGEHNQGKIVLDIIVRISLITLTSYPGEKFLQGLTCYQLFHSLVQQKHVCIHLVTLNSWHELATAFSVEKTLFLLDTAHQRSLAQTLVRSASGMRTSEASNQYVRNLMGHIATYIVELSSKSDFKSIAQQPDIILSVSCLLERLRGAASASEPRTQKALYELGFSVMNSLLVLLEVYKHESAVVYLLLKFVVDWVDGQITYLEAQETAAVVNFCMQLLQLYSSHNIGKISISLSSSLLSEAKTEKYKDLRALLQLLSSLCSKDMIDFSSDSIETQGTNISQVVYFGLHIVTPLISVDLLKYPKLCHDYFSLLSHLLEVYPETFAQLNSESFAHVLGTLDFGLHHQDGDVVSKCLRALQGLASYHYKETGAGRIGLGAHATGLKDSSGNLQEGLLSLFLRSLLQLLLFEEYSSDLISIAADALLPLILCEQGLYQRLGNELIERQSNPTLKSRLANALHTLTSALSSSLDRINYQRFRKNLNNFLIEVRGFLRTM</sequence>
<keyword evidence="11" id="KW-1185">Reference proteome</keyword>
<dbReference type="InterPro" id="IPR016024">
    <property type="entry name" value="ARM-type_fold"/>
</dbReference>
<evidence type="ECO:0000313" key="11">
    <source>
        <dbReference type="Proteomes" id="UP000634136"/>
    </source>
</evidence>
<dbReference type="PANTHER" id="PTHR12596:SF1">
    <property type="entry name" value="EXPORTIN-4"/>
    <property type="match status" value="1"/>
</dbReference>
<protein>
    <recommendedName>
        <fullName evidence="8">Exportin-4</fullName>
    </recommendedName>
</protein>
<keyword evidence="4" id="KW-0813">Transport</keyword>
<evidence type="ECO:0000313" key="10">
    <source>
        <dbReference type="EMBL" id="KAF7805232.1"/>
    </source>
</evidence>
<evidence type="ECO:0000256" key="1">
    <source>
        <dbReference type="ARBA" id="ARBA00004123"/>
    </source>
</evidence>
<dbReference type="Proteomes" id="UP000634136">
    <property type="component" value="Unassembled WGS sequence"/>
</dbReference>
<evidence type="ECO:0000256" key="8">
    <source>
        <dbReference type="ARBA" id="ARBA00040444"/>
    </source>
</evidence>
<evidence type="ECO:0000256" key="2">
    <source>
        <dbReference type="ARBA" id="ARBA00004496"/>
    </source>
</evidence>
<dbReference type="FunFam" id="1.25.10.10:FF:000287">
    <property type="entry name" value="Exportin-4 protein"/>
    <property type="match status" value="1"/>
</dbReference>
<dbReference type="InterPro" id="IPR044189">
    <property type="entry name" value="XPO4/7-like"/>
</dbReference>
<keyword evidence="7" id="KW-0539">Nucleus</keyword>
<reference evidence="10" key="1">
    <citation type="submission" date="2020-09" db="EMBL/GenBank/DDBJ databases">
        <title>Genome-Enabled Discovery of Anthraquinone Biosynthesis in Senna tora.</title>
        <authorList>
            <person name="Kang S.-H."/>
            <person name="Pandey R.P."/>
            <person name="Lee C.-M."/>
            <person name="Sim J.-S."/>
            <person name="Jeong J.-T."/>
            <person name="Choi B.-S."/>
            <person name="Jung M."/>
            <person name="Ginzburg D."/>
            <person name="Zhao K."/>
            <person name="Won S.Y."/>
            <person name="Oh T.-J."/>
            <person name="Yu Y."/>
            <person name="Kim N.-H."/>
            <person name="Lee O.R."/>
            <person name="Lee T.-H."/>
            <person name="Bashyal P."/>
            <person name="Kim T.-S."/>
            <person name="Lee W.-H."/>
            <person name="Kawkins C."/>
            <person name="Kim C.-K."/>
            <person name="Kim J.S."/>
            <person name="Ahn B.O."/>
            <person name="Rhee S.Y."/>
            <person name="Sohng J.K."/>
        </authorList>
    </citation>
    <scope>NUCLEOTIDE SEQUENCE</scope>
    <source>
        <tissue evidence="10">Leaf</tissue>
    </source>
</reference>
<dbReference type="InterPro" id="IPR014877">
    <property type="entry name" value="XPO1_C_dom"/>
</dbReference>
<dbReference type="GO" id="GO:0006611">
    <property type="term" value="P:protein export from nucleus"/>
    <property type="evidence" value="ECO:0007669"/>
    <property type="project" value="TreeGrafter"/>
</dbReference>
<dbReference type="SUPFAM" id="SSF48371">
    <property type="entry name" value="ARM repeat"/>
    <property type="match status" value="1"/>
</dbReference>
<organism evidence="10 11">
    <name type="scientific">Senna tora</name>
    <dbReference type="NCBI Taxonomy" id="362788"/>
    <lineage>
        <taxon>Eukaryota</taxon>
        <taxon>Viridiplantae</taxon>
        <taxon>Streptophyta</taxon>
        <taxon>Embryophyta</taxon>
        <taxon>Tracheophyta</taxon>
        <taxon>Spermatophyta</taxon>
        <taxon>Magnoliopsida</taxon>
        <taxon>eudicotyledons</taxon>
        <taxon>Gunneridae</taxon>
        <taxon>Pentapetalae</taxon>
        <taxon>rosids</taxon>
        <taxon>fabids</taxon>
        <taxon>Fabales</taxon>
        <taxon>Fabaceae</taxon>
        <taxon>Caesalpinioideae</taxon>
        <taxon>Cassia clade</taxon>
        <taxon>Senna</taxon>
    </lineage>
</organism>
<comment type="caution">
    <text evidence="10">The sequence shown here is derived from an EMBL/GenBank/DDBJ whole genome shotgun (WGS) entry which is preliminary data.</text>
</comment>
<dbReference type="AlphaFoldDB" id="A0A834SQD2"/>
<dbReference type="PANTHER" id="PTHR12596">
    <property type="entry name" value="EXPORTIN 4,7-RELATED"/>
    <property type="match status" value="1"/>
</dbReference>
<evidence type="ECO:0000256" key="3">
    <source>
        <dbReference type="ARBA" id="ARBA00009466"/>
    </source>
</evidence>
<feature type="domain" description="Exportin-1 C-terminal" evidence="9">
    <location>
        <begin position="962"/>
        <end position="1030"/>
    </location>
</feature>
<name>A0A834SQD2_9FABA</name>
<accession>A0A834SQD2</accession>
<dbReference type="EMBL" id="JAAIUW010000013">
    <property type="protein sequence ID" value="KAF7805232.1"/>
    <property type="molecule type" value="Genomic_DNA"/>
</dbReference>
<gene>
    <name evidence="10" type="ORF">G2W53_044343</name>
</gene>
<dbReference type="GO" id="GO:0005049">
    <property type="term" value="F:nuclear export signal receptor activity"/>
    <property type="evidence" value="ECO:0007669"/>
    <property type="project" value="InterPro"/>
</dbReference>
<proteinExistence type="inferred from homology"/>
<dbReference type="GO" id="GO:0005643">
    <property type="term" value="C:nuclear pore"/>
    <property type="evidence" value="ECO:0007669"/>
    <property type="project" value="TreeGrafter"/>
</dbReference>
<evidence type="ECO:0000259" key="9">
    <source>
        <dbReference type="Pfam" id="PF08767"/>
    </source>
</evidence>
<dbReference type="Gene3D" id="1.25.10.10">
    <property type="entry name" value="Leucine-rich Repeat Variant"/>
    <property type="match status" value="2"/>
</dbReference>
<dbReference type="GO" id="GO:0005737">
    <property type="term" value="C:cytoplasm"/>
    <property type="evidence" value="ECO:0007669"/>
    <property type="project" value="UniProtKB-SubCell"/>
</dbReference>
<evidence type="ECO:0000256" key="5">
    <source>
        <dbReference type="ARBA" id="ARBA00022490"/>
    </source>
</evidence>
<evidence type="ECO:0000256" key="6">
    <source>
        <dbReference type="ARBA" id="ARBA00022927"/>
    </source>
</evidence>
<evidence type="ECO:0000256" key="7">
    <source>
        <dbReference type="ARBA" id="ARBA00023242"/>
    </source>
</evidence>
<dbReference type="OrthoDB" id="5548448at2759"/>
<keyword evidence="5" id="KW-0963">Cytoplasm</keyword>
<dbReference type="Pfam" id="PF08767">
    <property type="entry name" value="CRM1_C"/>
    <property type="match status" value="1"/>
</dbReference>
<comment type="similarity">
    <text evidence="3">Belongs to the exportin family.</text>
</comment>
<evidence type="ECO:0000256" key="4">
    <source>
        <dbReference type="ARBA" id="ARBA00022448"/>
    </source>
</evidence>